<name>A0AAX2CPB2_9BACI</name>
<dbReference type="PROSITE" id="PS51736">
    <property type="entry name" value="RECOMBINASES_3"/>
    <property type="match status" value="1"/>
</dbReference>
<evidence type="ECO:0000259" key="7">
    <source>
        <dbReference type="PROSITE" id="PS51736"/>
    </source>
</evidence>
<dbReference type="InterPro" id="IPR025827">
    <property type="entry name" value="Zn_ribbon_recom_dom"/>
</dbReference>
<feature type="coiled-coil region" evidence="6">
    <location>
        <begin position="380"/>
        <end position="407"/>
    </location>
</feature>
<dbReference type="CDD" id="cd03768">
    <property type="entry name" value="SR_ResInv"/>
    <property type="match status" value="1"/>
</dbReference>
<dbReference type="Pfam" id="PF13408">
    <property type="entry name" value="Zn_ribbon_recom"/>
    <property type="match status" value="1"/>
</dbReference>
<feature type="domain" description="Recombinase" evidence="8">
    <location>
        <begin position="161"/>
        <end position="260"/>
    </location>
</feature>
<evidence type="ECO:0000256" key="5">
    <source>
        <dbReference type="PROSITE-ProRule" id="PRU10137"/>
    </source>
</evidence>
<dbReference type="AlphaFoldDB" id="A0AAX2CPB2"/>
<dbReference type="Proteomes" id="UP000242164">
    <property type="component" value="Unassembled WGS sequence"/>
</dbReference>
<evidence type="ECO:0000313" key="10">
    <source>
        <dbReference type="Proteomes" id="UP000242164"/>
    </source>
</evidence>
<dbReference type="PROSITE" id="PS51737">
    <property type="entry name" value="RECOMBINASE_DNA_BIND"/>
    <property type="match status" value="1"/>
</dbReference>
<evidence type="ECO:0000256" key="4">
    <source>
        <dbReference type="PIRSR" id="PIRSR606118-50"/>
    </source>
</evidence>
<keyword evidence="6" id="KW-0175">Coiled coil</keyword>
<dbReference type="GO" id="GO:0003677">
    <property type="term" value="F:DNA binding"/>
    <property type="evidence" value="ECO:0007669"/>
    <property type="project" value="UniProtKB-KW"/>
</dbReference>
<evidence type="ECO:0000256" key="1">
    <source>
        <dbReference type="ARBA" id="ARBA00022908"/>
    </source>
</evidence>
<dbReference type="InterPro" id="IPR038109">
    <property type="entry name" value="DNA_bind_recomb_sf"/>
</dbReference>
<dbReference type="Gene3D" id="3.40.50.1390">
    <property type="entry name" value="Resolvase, N-terminal catalytic domain"/>
    <property type="match status" value="1"/>
</dbReference>
<keyword evidence="3" id="KW-0233">DNA recombination</keyword>
<reference evidence="9 10" key="1">
    <citation type="submission" date="2016-08" db="EMBL/GenBank/DDBJ databases">
        <authorList>
            <person name="Loux V."/>
            <person name="Rue O."/>
        </authorList>
    </citation>
    <scope>NUCLEOTIDE SEQUENCE [LARGE SCALE GENOMIC DNA]</scope>
    <source>
        <strain evidence="9 10">AFSSA_08CEB44bac</strain>
    </source>
</reference>
<organism evidence="9 10">
    <name type="scientific">Bacillus cytotoxicus</name>
    <dbReference type="NCBI Taxonomy" id="580165"/>
    <lineage>
        <taxon>Bacteria</taxon>
        <taxon>Bacillati</taxon>
        <taxon>Bacillota</taxon>
        <taxon>Bacilli</taxon>
        <taxon>Bacillales</taxon>
        <taxon>Bacillaceae</taxon>
        <taxon>Bacillus</taxon>
        <taxon>Bacillus cereus group</taxon>
    </lineage>
</organism>
<comment type="caution">
    <text evidence="9">The sequence shown here is derived from an EMBL/GenBank/DDBJ whole genome shotgun (WGS) entry which is preliminary data.</text>
</comment>
<evidence type="ECO:0000256" key="3">
    <source>
        <dbReference type="ARBA" id="ARBA00023172"/>
    </source>
</evidence>
<dbReference type="Pfam" id="PF07508">
    <property type="entry name" value="Recombinase"/>
    <property type="match status" value="1"/>
</dbReference>
<dbReference type="Gene3D" id="3.90.1750.20">
    <property type="entry name" value="Putative Large Serine Recombinase, Chain B, Domain 2"/>
    <property type="match status" value="1"/>
</dbReference>
<dbReference type="SUPFAM" id="SSF53041">
    <property type="entry name" value="Resolvase-like"/>
    <property type="match status" value="1"/>
</dbReference>
<gene>
    <name evidence="9" type="ORF">BCB44BAC_04596</name>
</gene>
<accession>A0AAX2CPB2</accession>
<dbReference type="FunFam" id="3.40.50.1390:FF:000009">
    <property type="entry name" value="Recombinase family protein"/>
    <property type="match status" value="1"/>
</dbReference>
<feature type="domain" description="Resolvase/invertase-type recombinase catalytic" evidence="7">
    <location>
        <begin position="6"/>
        <end position="151"/>
    </location>
</feature>
<evidence type="ECO:0000313" key="9">
    <source>
        <dbReference type="EMBL" id="SCM08415.1"/>
    </source>
</evidence>
<keyword evidence="1" id="KW-0229">DNA integration</keyword>
<protein>
    <submittedName>
        <fullName evidence="9">Integrase [Bacteriophage A118]</fullName>
    </submittedName>
</protein>
<evidence type="ECO:0000259" key="8">
    <source>
        <dbReference type="PROSITE" id="PS51737"/>
    </source>
</evidence>
<dbReference type="InterPro" id="IPR006119">
    <property type="entry name" value="Resolv_N"/>
</dbReference>
<dbReference type="GO" id="GO:0015074">
    <property type="term" value="P:DNA integration"/>
    <property type="evidence" value="ECO:0007669"/>
    <property type="project" value="UniProtKB-KW"/>
</dbReference>
<proteinExistence type="predicted"/>
<feature type="active site" description="O-(5'-phospho-DNA)-serine intermediate" evidence="4 5">
    <location>
        <position position="14"/>
    </location>
</feature>
<dbReference type="PROSITE" id="PS00397">
    <property type="entry name" value="RECOMBINASES_1"/>
    <property type="match status" value="1"/>
</dbReference>
<sequence>MIILVKAAIYIRVSTQEQVENYSIEVQRERIKAYCKAKNWDIYDEYIDGGYSGANLNRPDIQRLLKDLKNIDVVVVFKLDRLSRSQKDTLELIEEHFLKNNVDFVSITETLDTSTPFGKAMIGILSVFAQLERETIAERMRMGHIKRAENGLRGMGGDYDPTGYLRHNGRLIIKEDEAMHIKRAYDLYEQYLSITRVQEKLKEEGYQVWRFRRYRDILSNTLYIGNVTFARKTYKGQHEPIISPEQFKRVQDLLKRHKGHNAHKTKQSLLSGLITCSCCGEKFVAYSTGKSTDVKSKRYYYYICRAKRFPAEYEKKCMNKTWSRKKLEDIIINGIKDLTFKRKTTKKKENKINYDRRIKEIDKQMERLLVLFTTNTNTSRQLLEQQMEKFNLEKENLILKKEQSEQEVPLLDKTIDKAIKVFDTLEFKDKQVLVNKFVKEIYIDHENVDIIWRF</sequence>
<dbReference type="InterPro" id="IPR011109">
    <property type="entry name" value="DNA_bind_recombinase_dom"/>
</dbReference>
<dbReference type="PANTHER" id="PTHR30461:SF23">
    <property type="entry name" value="DNA RECOMBINASE-RELATED"/>
    <property type="match status" value="1"/>
</dbReference>
<dbReference type="InterPro" id="IPR036162">
    <property type="entry name" value="Resolvase-like_N_sf"/>
</dbReference>
<dbReference type="GO" id="GO:0000150">
    <property type="term" value="F:DNA strand exchange activity"/>
    <property type="evidence" value="ECO:0007669"/>
    <property type="project" value="InterPro"/>
</dbReference>
<dbReference type="PANTHER" id="PTHR30461">
    <property type="entry name" value="DNA-INVERTASE FROM LAMBDOID PROPHAGE"/>
    <property type="match status" value="1"/>
</dbReference>
<dbReference type="EMBL" id="FMIK01000069">
    <property type="protein sequence ID" value="SCM08415.1"/>
    <property type="molecule type" value="Genomic_DNA"/>
</dbReference>
<dbReference type="SMART" id="SM00857">
    <property type="entry name" value="Resolvase"/>
    <property type="match status" value="1"/>
</dbReference>
<dbReference type="Pfam" id="PF00239">
    <property type="entry name" value="Resolvase"/>
    <property type="match status" value="1"/>
</dbReference>
<dbReference type="RefSeq" id="WP_432469152.1">
    <property type="nucleotide sequence ID" value="NZ_JBPAPG010000026.1"/>
</dbReference>
<keyword evidence="2" id="KW-0238">DNA-binding</keyword>
<dbReference type="InterPro" id="IPR006118">
    <property type="entry name" value="Recombinase_CS"/>
</dbReference>
<evidence type="ECO:0000256" key="2">
    <source>
        <dbReference type="ARBA" id="ARBA00023125"/>
    </source>
</evidence>
<dbReference type="InterPro" id="IPR050639">
    <property type="entry name" value="SSR_resolvase"/>
</dbReference>
<evidence type="ECO:0000256" key="6">
    <source>
        <dbReference type="SAM" id="Coils"/>
    </source>
</evidence>